<dbReference type="PROSITE" id="PS50082">
    <property type="entry name" value="WD_REPEATS_2"/>
    <property type="match status" value="4"/>
</dbReference>
<dbReference type="InterPro" id="IPR008991">
    <property type="entry name" value="Translation_prot_SH3-like_sf"/>
</dbReference>
<dbReference type="InterPro" id="IPR037588">
    <property type="entry name" value="MLST8"/>
</dbReference>
<comment type="similarity">
    <text evidence="2 9">Belongs to the WD repeat LST8 family.</text>
</comment>
<dbReference type="InterPro" id="IPR018259">
    <property type="entry name" value="Ribosomal_eL21_CS"/>
</dbReference>
<dbReference type="FunFam" id="2.30.30.70:FF:000001">
    <property type="entry name" value="60S ribosomal protein L21"/>
    <property type="match status" value="1"/>
</dbReference>
<evidence type="ECO:0000256" key="6">
    <source>
        <dbReference type="ARBA" id="ARBA00022980"/>
    </source>
</evidence>
<dbReference type="Gene3D" id="2.130.10.10">
    <property type="entry name" value="YVTN repeat-like/Quinoprotein amine dehydrogenase"/>
    <property type="match status" value="2"/>
</dbReference>
<dbReference type="Gene3D" id="2.30.30.70">
    <property type="entry name" value="Ribosomal protein L21"/>
    <property type="match status" value="1"/>
</dbReference>
<evidence type="ECO:0000313" key="11">
    <source>
        <dbReference type="Proteomes" id="UP000887560"/>
    </source>
</evidence>
<dbReference type="AlphaFoldDB" id="A0A915NKI0"/>
<keyword evidence="4 8" id="KW-0853">WD repeat</keyword>
<dbReference type="SUPFAM" id="SSF50104">
    <property type="entry name" value="Translation proteins SH3-like domain"/>
    <property type="match status" value="1"/>
</dbReference>
<feature type="region of interest" description="Disordered" evidence="10">
    <location>
        <begin position="374"/>
        <end position="398"/>
    </location>
</feature>
<reference evidence="12" key="1">
    <citation type="submission" date="2022-11" db="UniProtKB">
        <authorList>
            <consortium name="WormBaseParasite"/>
        </authorList>
    </citation>
    <scope>IDENTIFICATION</scope>
</reference>
<comment type="subcellular location">
    <subcellularLocation>
        <location evidence="9">Cytoplasm</location>
    </subcellularLocation>
</comment>
<dbReference type="PROSITE" id="PS00678">
    <property type="entry name" value="WD_REPEATS_1"/>
    <property type="match status" value="3"/>
</dbReference>
<dbReference type="GO" id="GO:0031931">
    <property type="term" value="C:TORC1 complex"/>
    <property type="evidence" value="ECO:0007669"/>
    <property type="project" value="UniProtKB-UniRule"/>
</dbReference>
<dbReference type="GO" id="GO:0031929">
    <property type="term" value="P:TOR signaling"/>
    <property type="evidence" value="ECO:0007669"/>
    <property type="project" value="UniProtKB-UniRule"/>
</dbReference>
<evidence type="ECO:0000256" key="7">
    <source>
        <dbReference type="ARBA" id="ARBA00023274"/>
    </source>
</evidence>
<dbReference type="InterPro" id="IPR011047">
    <property type="entry name" value="Quinoprotein_ADH-like_sf"/>
</dbReference>
<keyword evidence="7" id="KW-0687">Ribonucleoprotein</keyword>
<keyword evidence="11" id="KW-1185">Reference proteome</keyword>
<comment type="subunit">
    <text evidence="9">Part of TORC1 complex. Part of the TORC2 complex.</text>
</comment>
<dbReference type="Pfam" id="PF00400">
    <property type="entry name" value="WD40"/>
    <property type="match status" value="4"/>
</dbReference>
<dbReference type="InterPro" id="IPR020472">
    <property type="entry name" value="WD40_PAC1"/>
</dbReference>
<feature type="repeat" description="WD" evidence="8">
    <location>
        <begin position="173"/>
        <end position="196"/>
    </location>
</feature>
<dbReference type="WBParaSite" id="scf7180000419575.g4020">
    <property type="protein sequence ID" value="scf7180000419575.g4020"/>
    <property type="gene ID" value="scf7180000419575.g4020"/>
</dbReference>
<sequence length="598" mass="67495">MVNPKGYRRGTRYMFARPFRRHGIEPLSTFYRVYKRGDIVTVKGNGAFQKGMPHKAYHGKTGKVFNVTKHALGVIVNKRVRNRIIPKRINVRVEHVKPSGSRSEFLKRCKENDQQKRDFKEGKAKFVPLKRKPQEPRSAHLVKVRKALQIEIALSLSNIYSQTPSMGYGLKPLLISASMDSTIRLWDVATQMQLEALHYKESQVNTMCITPDGAQFLIGGWQNLRIYDLNCLTNSGLHNSAVHEKNITSVGFQSDGVWLYTGGEDCMAKIWDMRINQLNCQRIFQVNTPVHSIALHPNQIELLISDATGAVYIWDLRSDRDDTLSTEVDVSEYIVHIDIDRLGRQCAAVTNRGNLFFWEINHKGGGLAKTIPHLDTTADNGSTQKLQRQTTPQELKEDESTAEFYSSSMIDTGLPPIAPPPLSEMGGDGSAFYVPAPRRKQRYGAKEVPQSELGEENEELKQIEQEMLKNPSMTVTPPHRSSLPVDLISNAKYRMKLRAHKSFALKCRYRPDSLAIATCSADQTTKLWSVSDHNLLSTYSAPNSKWVWDCAFTNDSAYMLTASSDGIIRMWELASSSVVQMYQGHSLGITCMAFKDFS</sequence>
<keyword evidence="5 9" id="KW-0677">Repeat</keyword>
<evidence type="ECO:0000256" key="8">
    <source>
        <dbReference type="PROSITE-ProRule" id="PRU00221"/>
    </source>
</evidence>
<evidence type="ECO:0000256" key="4">
    <source>
        <dbReference type="ARBA" id="ARBA00022574"/>
    </source>
</evidence>
<dbReference type="InterPro" id="IPR001680">
    <property type="entry name" value="WD40_rpt"/>
</dbReference>
<feature type="repeat" description="WD" evidence="8">
    <location>
        <begin position="540"/>
        <end position="581"/>
    </location>
</feature>
<comment type="function">
    <text evidence="9">Subunit of TORC1 and TORC2, which regulate cell growth and survival in response to nutrient and hormonal signals.</text>
</comment>
<dbReference type="GO" id="GO:0005840">
    <property type="term" value="C:ribosome"/>
    <property type="evidence" value="ECO:0007669"/>
    <property type="project" value="UniProtKB-KW"/>
</dbReference>
<feature type="repeat" description="WD" evidence="8">
    <location>
        <begin position="497"/>
        <end position="538"/>
    </location>
</feature>
<proteinExistence type="inferred from homology"/>
<dbReference type="InterPro" id="IPR001147">
    <property type="entry name" value="Ribosomal_eL21"/>
</dbReference>
<keyword evidence="9" id="KW-0963">Cytoplasm</keyword>
<dbReference type="GO" id="GO:1990904">
    <property type="term" value="C:ribonucleoprotein complex"/>
    <property type="evidence" value="ECO:0007669"/>
    <property type="project" value="UniProtKB-KW"/>
</dbReference>
<evidence type="ECO:0000256" key="9">
    <source>
        <dbReference type="RuleBase" id="RU369068"/>
    </source>
</evidence>
<dbReference type="PANTHER" id="PTHR19842">
    <property type="entry name" value="G BETA-LIKE PROTEIN GBL"/>
    <property type="match status" value="1"/>
</dbReference>
<dbReference type="GO" id="GO:0032956">
    <property type="term" value="P:regulation of actin cytoskeleton organization"/>
    <property type="evidence" value="ECO:0007669"/>
    <property type="project" value="TreeGrafter"/>
</dbReference>
<dbReference type="Pfam" id="PF01157">
    <property type="entry name" value="Ribosomal_L21e"/>
    <property type="match status" value="1"/>
</dbReference>
<dbReference type="PROSITE" id="PS50294">
    <property type="entry name" value="WD_REPEATS_REGION"/>
    <property type="match status" value="1"/>
</dbReference>
<dbReference type="GO" id="GO:0003735">
    <property type="term" value="F:structural constituent of ribosome"/>
    <property type="evidence" value="ECO:0007669"/>
    <property type="project" value="InterPro"/>
</dbReference>
<dbReference type="GO" id="GO:0005737">
    <property type="term" value="C:cytoplasm"/>
    <property type="evidence" value="ECO:0007669"/>
    <property type="project" value="UniProtKB-SubCell"/>
</dbReference>
<dbReference type="GO" id="GO:0006412">
    <property type="term" value="P:translation"/>
    <property type="evidence" value="ECO:0007669"/>
    <property type="project" value="InterPro"/>
</dbReference>
<dbReference type="PANTHER" id="PTHR19842:SF0">
    <property type="entry name" value="TARGET OF RAPAMYCIN COMPLEX SUBUNIT LST8"/>
    <property type="match status" value="1"/>
</dbReference>
<dbReference type="Gene3D" id="6.10.250.3260">
    <property type="match status" value="1"/>
</dbReference>
<dbReference type="SMART" id="SM00320">
    <property type="entry name" value="WD40"/>
    <property type="match status" value="6"/>
</dbReference>
<evidence type="ECO:0000256" key="1">
    <source>
        <dbReference type="ARBA" id="ARBA00008427"/>
    </source>
</evidence>
<evidence type="ECO:0000313" key="12">
    <source>
        <dbReference type="WBParaSite" id="scf7180000419575.g4020"/>
    </source>
</evidence>
<organism evidence="11 12">
    <name type="scientific">Meloidogyne floridensis</name>
    <dbReference type="NCBI Taxonomy" id="298350"/>
    <lineage>
        <taxon>Eukaryota</taxon>
        <taxon>Metazoa</taxon>
        <taxon>Ecdysozoa</taxon>
        <taxon>Nematoda</taxon>
        <taxon>Chromadorea</taxon>
        <taxon>Rhabditida</taxon>
        <taxon>Tylenchina</taxon>
        <taxon>Tylenchomorpha</taxon>
        <taxon>Tylenchoidea</taxon>
        <taxon>Meloidogynidae</taxon>
        <taxon>Meloidogyninae</taxon>
        <taxon>Meloidogyne</taxon>
    </lineage>
</organism>
<evidence type="ECO:0000256" key="10">
    <source>
        <dbReference type="SAM" id="MobiDB-lite"/>
    </source>
</evidence>
<dbReference type="InterPro" id="IPR036948">
    <property type="entry name" value="Ribosomal_eL21_sf"/>
</dbReference>
<evidence type="ECO:0000256" key="2">
    <source>
        <dbReference type="ARBA" id="ARBA00009890"/>
    </source>
</evidence>
<accession>A0A915NKI0</accession>
<comment type="similarity">
    <text evidence="1">Belongs to the eukaryotic ribosomal protein eL21 family.</text>
</comment>
<feature type="repeat" description="WD" evidence="8">
    <location>
        <begin position="240"/>
        <end position="274"/>
    </location>
</feature>
<dbReference type="PRINTS" id="PR00320">
    <property type="entry name" value="GPROTEINBRPT"/>
</dbReference>
<dbReference type="GO" id="GO:0031932">
    <property type="term" value="C:TORC2 complex"/>
    <property type="evidence" value="ECO:0007669"/>
    <property type="project" value="UniProtKB-UniRule"/>
</dbReference>
<feature type="compositionally biased region" description="Polar residues" evidence="10">
    <location>
        <begin position="377"/>
        <end position="393"/>
    </location>
</feature>
<dbReference type="InterPro" id="IPR015943">
    <property type="entry name" value="WD40/YVTN_repeat-like_dom_sf"/>
</dbReference>
<evidence type="ECO:0000256" key="5">
    <source>
        <dbReference type="ARBA" id="ARBA00022737"/>
    </source>
</evidence>
<keyword evidence="6" id="KW-0689">Ribosomal protein</keyword>
<dbReference type="PROSITE" id="PS01171">
    <property type="entry name" value="RIBOSOMAL_L21E"/>
    <property type="match status" value="1"/>
</dbReference>
<name>A0A915NKI0_9BILA</name>
<dbReference type="InterPro" id="IPR019775">
    <property type="entry name" value="WD40_repeat_CS"/>
</dbReference>
<dbReference type="Proteomes" id="UP000887560">
    <property type="component" value="Unplaced"/>
</dbReference>
<dbReference type="SUPFAM" id="SSF50998">
    <property type="entry name" value="Quinoprotein alcohol dehydrogenase-like"/>
    <property type="match status" value="1"/>
</dbReference>
<protein>
    <recommendedName>
        <fullName evidence="3 9">Target of rapamycin complex subunit lst8</fullName>
        <shortName evidence="9">TORC subunit lst8</shortName>
    </recommendedName>
</protein>
<evidence type="ECO:0000256" key="3">
    <source>
        <dbReference type="ARBA" id="ARBA00018867"/>
    </source>
</evidence>